<dbReference type="Gene3D" id="3.30.530.20">
    <property type="match status" value="1"/>
</dbReference>
<dbReference type="SUPFAM" id="SSF55961">
    <property type="entry name" value="Bet v1-like"/>
    <property type="match status" value="1"/>
</dbReference>
<evidence type="ECO:0000313" key="2">
    <source>
        <dbReference type="Proteomes" id="UP000676079"/>
    </source>
</evidence>
<dbReference type="InterPro" id="IPR019587">
    <property type="entry name" value="Polyketide_cyclase/dehydratase"/>
</dbReference>
<gene>
    <name evidence="1" type="ORF">KGD84_24510</name>
</gene>
<name>A0ABX8BJR5_9ACTN</name>
<dbReference type="EMBL" id="CP074133">
    <property type="protein sequence ID" value="QUX21539.1"/>
    <property type="molecule type" value="Genomic_DNA"/>
</dbReference>
<dbReference type="Proteomes" id="UP000676079">
    <property type="component" value="Chromosome"/>
</dbReference>
<proteinExistence type="predicted"/>
<organism evidence="1 2">
    <name type="scientific">Nocardiopsis changdeensis</name>
    <dbReference type="NCBI Taxonomy" id="2831969"/>
    <lineage>
        <taxon>Bacteria</taxon>
        <taxon>Bacillati</taxon>
        <taxon>Actinomycetota</taxon>
        <taxon>Actinomycetes</taxon>
        <taxon>Streptosporangiales</taxon>
        <taxon>Nocardiopsidaceae</taxon>
        <taxon>Nocardiopsis</taxon>
    </lineage>
</organism>
<protein>
    <submittedName>
        <fullName evidence="1">SRPBCC family protein</fullName>
    </submittedName>
</protein>
<dbReference type="InterPro" id="IPR023393">
    <property type="entry name" value="START-like_dom_sf"/>
</dbReference>
<dbReference type="RefSeq" id="WP_220562761.1">
    <property type="nucleotide sequence ID" value="NZ_CP074133.1"/>
</dbReference>
<dbReference type="Pfam" id="PF10604">
    <property type="entry name" value="Polyketide_cyc2"/>
    <property type="match status" value="1"/>
</dbReference>
<reference evidence="1 2" key="1">
    <citation type="submission" date="2021-05" db="EMBL/GenBank/DDBJ databases">
        <title>Direct Submission.</title>
        <authorList>
            <person name="Li K."/>
            <person name="Gao J."/>
        </authorList>
    </citation>
    <scope>NUCLEOTIDE SEQUENCE [LARGE SCALE GENOMIC DNA]</scope>
    <source>
        <strain evidence="1 2">Mg02</strain>
    </source>
</reference>
<sequence>MRFEKSVEIQAPRQRVWDVLSDIEAWPRVVRLVEVAEVVSPPPLARGGTVRLREHRLPEGLWDVTSWNAPVSFELTQRAGGVTTVARHRVDALDGDRSRLTLDLEMRGLMVSIVGVFFRKSTRNHLAQQAEDLKRAAENTP</sequence>
<accession>A0ABX8BJR5</accession>
<keyword evidence="2" id="KW-1185">Reference proteome</keyword>
<evidence type="ECO:0000313" key="1">
    <source>
        <dbReference type="EMBL" id="QUX21539.1"/>
    </source>
</evidence>